<feature type="domain" description="BHLH" evidence="8">
    <location>
        <begin position="106"/>
        <end position="157"/>
    </location>
</feature>
<evidence type="ECO:0000313" key="9">
    <source>
        <dbReference type="EMBL" id="RCH95997.1"/>
    </source>
</evidence>
<evidence type="ECO:0000256" key="3">
    <source>
        <dbReference type="ARBA" id="ARBA00023125"/>
    </source>
</evidence>
<keyword evidence="6" id="KW-0175">Coiled coil</keyword>
<keyword evidence="5" id="KW-0539">Nucleus</keyword>
<evidence type="ECO:0000313" key="10">
    <source>
        <dbReference type="Proteomes" id="UP000252139"/>
    </source>
</evidence>
<accession>A0A367K1H2</accession>
<keyword evidence="10" id="KW-1185">Reference proteome</keyword>
<dbReference type="InterPro" id="IPR036638">
    <property type="entry name" value="HLH_DNA-bd_sf"/>
</dbReference>
<evidence type="ECO:0000259" key="8">
    <source>
        <dbReference type="PROSITE" id="PS50888"/>
    </source>
</evidence>
<dbReference type="EMBL" id="PJQL01000412">
    <property type="protein sequence ID" value="RCH95997.1"/>
    <property type="molecule type" value="Genomic_DNA"/>
</dbReference>
<feature type="coiled-coil region" evidence="6">
    <location>
        <begin position="154"/>
        <end position="197"/>
    </location>
</feature>
<dbReference type="Pfam" id="PF00010">
    <property type="entry name" value="HLH"/>
    <property type="match status" value="1"/>
</dbReference>
<comment type="subcellular location">
    <subcellularLocation>
        <location evidence="1">Nucleus</location>
    </subcellularLocation>
</comment>
<feature type="region of interest" description="Disordered" evidence="7">
    <location>
        <begin position="1"/>
        <end position="23"/>
    </location>
</feature>
<dbReference type="PANTHER" id="PTHR15741">
    <property type="entry name" value="BASIC HELIX-LOOP-HELIX ZIP TRANSCRIPTION FACTOR"/>
    <property type="match status" value="1"/>
</dbReference>
<dbReference type="PROSITE" id="PS50888">
    <property type="entry name" value="BHLH"/>
    <property type="match status" value="1"/>
</dbReference>
<reference evidence="9 10" key="1">
    <citation type="journal article" date="2018" name="G3 (Bethesda)">
        <title>Phylogenetic and Phylogenomic Definition of Rhizopus Species.</title>
        <authorList>
            <person name="Gryganskyi A.P."/>
            <person name="Golan J."/>
            <person name="Dolatabadi S."/>
            <person name="Mondo S."/>
            <person name="Robb S."/>
            <person name="Idnurm A."/>
            <person name="Muszewska A."/>
            <person name="Steczkiewicz K."/>
            <person name="Masonjones S."/>
            <person name="Liao H.L."/>
            <person name="Gajdeczka M.T."/>
            <person name="Anike F."/>
            <person name="Vuek A."/>
            <person name="Anishchenko I.M."/>
            <person name="Voigt K."/>
            <person name="de Hoog G.S."/>
            <person name="Smith M.E."/>
            <person name="Heitman J."/>
            <person name="Vilgalys R."/>
            <person name="Stajich J.E."/>
        </authorList>
    </citation>
    <scope>NUCLEOTIDE SEQUENCE [LARGE SCALE GENOMIC DNA]</scope>
    <source>
        <strain evidence="9 10">CBS 357.93</strain>
    </source>
</reference>
<sequence>MDYHPSHKASSVSSTGSSSSSLWESVPSLYTGKADSVSSAFDDLLLPEPDEGFDFQSSTSLLLTQDALEKQQKELAIQEEENHEMIDNNSVTLAKKRHRDLLSDDQKRANHIASEQKRRNMIRSGFRELTELIPTLKNINNSKSTILFKSVDYIKQLEKRNKILKERLLLLQQKLKQKQLKKALKQQQLQQQQQQQQQHPMTYNSISIPSDTVNTMPALVMPASVDDWLLNQFNQPYLNIPNNDDNVLTIQSGRESLLSSGKLNHLK</sequence>
<comment type="caution">
    <text evidence="9">The sequence shown here is derived from an EMBL/GenBank/DDBJ whole genome shotgun (WGS) entry which is preliminary data.</text>
</comment>
<dbReference type="GO" id="GO:0005634">
    <property type="term" value="C:nucleus"/>
    <property type="evidence" value="ECO:0007669"/>
    <property type="project" value="UniProtKB-SubCell"/>
</dbReference>
<evidence type="ECO:0000256" key="5">
    <source>
        <dbReference type="ARBA" id="ARBA00023242"/>
    </source>
</evidence>
<keyword evidence="3" id="KW-0238">DNA-binding</keyword>
<organism evidence="9 10">
    <name type="scientific">Rhizopus azygosporus</name>
    <name type="common">Rhizopus microsporus var. azygosporus</name>
    <dbReference type="NCBI Taxonomy" id="86630"/>
    <lineage>
        <taxon>Eukaryota</taxon>
        <taxon>Fungi</taxon>
        <taxon>Fungi incertae sedis</taxon>
        <taxon>Mucoromycota</taxon>
        <taxon>Mucoromycotina</taxon>
        <taxon>Mucoromycetes</taxon>
        <taxon>Mucorales</taxon>
        <taxon>Mucorineae</taxon>
        <taxon>Rhizopodaceae</taxon>
        <taxon>Rhizopus</taxon>
    </lineage>
</organism>
<evidence type="ECO:0000256" key="2">
    <source>
        <dbReference type="ARBA" id="ARBA00023015"/>
    </source>
</evidence>
<dbReference type="GO" id="GO:0046983">
    <property type="term" value="F:protein dimerization activity"/>
    <property type="evidence" value="ECO:0007669"/>
    <property type="project" value="InterPro"/>
</dbReference>
<dbReference type="GO" id="GO:0000981">
    <property type="term" value="F:DNA-binding transcription factor activity, RNA polymerase II-specific"/>
    <property type="evidence" value="ECO:0007669"/>
    <property type="project" value="TreeGrafter"/>
</dbReference>
<gene>
    <name evidence="9" type="ORF">CU097_010105</name>
</gene>
<evidence type="ECO:0000256" key="4">
    <source>
        <dbReference type="ARBA" id="ARBA00023163"/>
    </source>
</evidence>
<dbReference type="InterPro" id="IPR052207">
    <property type="entry name" value="Max-like/E-box_TFs"/>
</dbReference>
<evidence type="ECO:0000256" key="6">
    <source>
        <dbReference type="SAM" id="Coils"/>
    </source>
</evidence>
<dbReference type="OrthoDB" id="5778525at2759"/>
<dbReference type="GO" id="GO:0000978">
    <property type="term" value="F:RNA polymerase II cis-regulatory region sequence-specific DNA binding"/>
    <property type="evidence" value="ECO:0007669"/>
    <property type="project" value="TreeGrafter"/>
</dbReference>
<dbReference type="InterPro" id="IPR011598">
    <property type="entry name" value="bHLH_dom"/>
</dbReference>
<evidence type="ECO:0000256" key="1">
    <source>
        <dbReference type="ARBA" id="ARBA00004123"/>
    </source>
</evidence>
<keyword evidence="4" id="KW-0804">Transcription</keyword>
<dbReference type="AlphaFoldDB" id="A0A367K1H2"/>
<keyword evidence="2" id="KW-0805">Transcription regulation</keyword>
<dbReference type="Proteomes" id="UP000252139">
    <property type="component" value="Unassembled WGS sequence"/>
</dbReference>
<name>A0A367K1H2_RHIAZ</name>
<feature type="compositionally biased region" description="Low complexity" evidence="7">
    <location>
        <begin position="8"/>
        <end position="23"/>
    </location>
</feature>
<dbReference type="PANTHER" id="PTHR15741:SF27">
    <property type="entry name" value="TRANSCRIPTION FACTOR AP-4"/>
    <property type="match status" value="1"/>
</dbReference>
<dbReference type="SMART" id="SM00353">
    <property type="entry name" value="HLH"/>
    <property type="match status" value="1"/>
</dbReference>
<protein>
    <recommendedName>
        <fullName evidence="8">BHLH domain-containing protein</fullName>
    </recommendedName>
</protein>
<dbReference type="STRING" id="86630.A0A367K1H2"/>
<evidence type="ECO:0000256" key="7">
    <source>
        <dbReference type="SAM" id="MobiDB-lite"/>
    </source>
</evidence>
<dbReference type="Gene3D" id="4.10.280.10">
    <property type="entry name" value="Helix-loop-helix DNA-binding domain"/>
    <property type="match status" value="1"/>
</dbReference>
<proteinExistence type="predicted"/>
<dbReference type="SUPFAM" id="SSF47459">
    <property type="entry name" value="HLH, helix-loop-helix DNA-binding domain"/>
    <property type="match status" value="1"/>
</dbReference>
<feature type="coiled-coil region" evidence="6">
    <location>
        <begin position="61"/>
        <end position="88"/>
    </location>
</feature>